<keyword evidence="1" id="KW-0540">Nuclease</keyword>
<dbReference type="AlphaFoldDB" id="A0A0K0F4I7"/>
<dbReference type="GO" id="GO:0110155">
    <property type="term" value="P:NAD-cap decapping"/>
    <property type="evidence" value="ECO:0007669"/>
    <property type="project" value="TreeGrafter"/>
</dbReference>
<dbReference type="Proteomes" id="UP000035680">
    <property type="component" value="Unassembled WGS sequence"/>
</dbReference>
<keyword evidence="1" id="KW-0547">Nucleotide-binding</keyword>
<dbReference type="WBParaSite" id="SVE_0372400.1">
    <property type="protein sequence ID" value="SVE_0372400.1"/>
    <property type="gene ID" value="SVE_0372400"/>
</dbReference>
<name>A0A0K0F4I7_STRVS</name>
<keyword evidence="1" id="KW-0539">Nucleus</keyword>
<dbReference type="InterPro" id="IPR039039">
    <property type="entry name" value="RAI1-like_fam"/>
</dbReference>
<dbReference type="PANTHER" id="PTHR12395:SF9">
    <property type="entry name" value="DECAPPING AND EXORIBONUCLEASE PROTEIN"/>
    <property type="match status" value="1"/>
</dbReference>
<keyword evidence="2" id="KW-1185">Reference proteome</keyword>
<dbReference type="GO" id="GO:0046872">
    <property type="term" value="F:metal ion binding"/>
    <property type="evidence" value="ECO:0007669"/>
    <property type="project" value="UniProtKB-KW"/>
</dbReference>
<dbReference type="EC" id="3.6.1.-" evidence="1"/>
<accession>A0A0K0F4I7</accession>
<reference evidence="3" key="2">
    <citation type="submission" date="2015-08" db="UniProtKB">
        <authorList>
            <consortium name="WormBaseParasite"/>
        </authorList>
    </citation>
    <scope>IDENTIFICATION</scope>
</reference>
<dbReference type="GO" id="GO:0000956">
    <property type="term" value="P:nuclear-transcribed mRNA catabolic process"/>
    <property type="evidence" value="ECO:0007669"/>
    <property type="project" value="TreeGrafter"/>
</dbReference>
<comment type="subcellular location">
    <subcellularLocation>
        <location evidence="1">Nucleus</location>
    </subcellularLocation>
</comment>
<proteinExistence type="inferred from homology"/>
<comment type="cofactor">
    <cofactor evidence="1">
        <name>a divalent metal cation</name>
        <dbReference type="ChEBI" id="CHEBI:60240"/>
    </cofactor>
</comment>
<evidence type="ECO:0000256" key="1">
    <source>
        <dbReference type="RuleBase" id="RU367113"/>
    </source>
</evidence>
<evidence type="ECO:0000313" key="3">
    <source>
        <dbReference type="WBParaSite" id="SVE_0372400.1"/>
    </source>
</evidence>
<dbReference type="STRING" id="75913.A0A0K0F4I7"/>
<dbReference type="GO" id="GO:0005634">
    <property type="term" value="C:nucleus"/>
    <property type="evidence" value="ECO:0007669"/>
    <property type="project" value="UniProtKB-SubCell"/>
</dbReference>
<reference evidence="2" key="1">
    <citation type="submission" date="2014-07" db="EMBL/GenBank/DDBJ databases">
        <authorList>
            <person name="Martin A.A"/>
            <person name="De Silva N."/>
        </authorList>
    </citation>
    <scope>NUCLEOTIDE SEQUENCE</scope>
</reference>
<keyword evidence="1" id="KW-0378">Hydrolase</keyword>
<dbReference type="GO" id="GO:0004518">
    <property type="term" value="F:nuclease activity"/>
    <property type="evidence" value="ECO:0007669"/>
    <property type="project" value="UniProtKB-KW"/>
</dbReference>
<protein>
    <recommendedName>
        <fullName evidence="1">Decapping nuclease</fullName>
        <ecNumber evidence="1">3.6.1.-</ecNumber>
    </recommendedName>
</protein>
<dbReference type="GO" id="GO:0005829">
    <property type="term" value="C:cytosol"/>
    <property type="evidence" value="ECO:0007669"/>
    <property type="project" value="TreeGrafter"/>
</dbReference>
<comment type="similarity">
    <text evidence="1">Belongs to the DXO/Dom3Z family.</text>
</comment>
<keyword evidence="1" id="KW-0694">RNA-binding</keyword>
<sequence>MDCFSQFRNTISKPTKVEGYSVFDHGGILKKGLDNQVYVNSKIFNVRNIDIQLNKDIDLYNHNLEESKVLLRSKILMDLYKSGGNNLKKKLNGTDFFLSRETMCNIGNVYGCSKTTSWAFVLDDVIIIVKEYNKDKDIYKNIELNYFDHYFVNVITSKDGLGKLSYNKRVSNLDHYYEVSTTNISMPKKGTFKVGHYCKVDAFDKETNLPVKIETQNISQSSSKCLTLPKLASVFFKCLIGDIQTVVVGCKKDRNICEVKKYLLKNIMHCELRGDVIHCWQNIYKKFEEIKELFHKHGNRGCIRIQRDMGKNILSLDYFDEIQPEVRKLFTNEFCKIFFLKC</sequence>
<evidence type="ECO:0000313" key="2">
    <source>
        <dbReference type="Proteomes" id="UP000035680"/>
    </source>
</evidence>
<dbReference type="GO" id="GO:0034353">
    <property type="term" value="F:mRNA 5'-diphosphatase activity"/>
    <property type="evidence" value="ECO:0007669"/>
    <property type="project" value="TreeGrafter"/>
</dbReference>
<comment type="function">
    <text evidence="1">Decapping enzyme for NAD-capped RNAs: specifically hydrolyzes the nicotinamide adenine dinucleotide (NAD) cap from a subset of RNAs by removing the entire NAD moiety from the 5'-end of an NAD-capped RNA.</text>
</comment>
<keyword evidence="1" id="KW-0479">Metal-binding</keyword>
<dbReference type="PANTHER" id="PTHR12395">
    <property type="entry name" value="DOM-3 RELATED"/>
    <property type="match status" value="1"/>
</dbReference>
<organism evidence="2 3">
    <name type="scientific">Strongyloides venezuelensis</name>
    <name type="common">Threadworm</name>
    <dbReference type="NCBI Taxonomy" id="75913"/>
    <lineage>
        <taxon>Eukaryota</taxon>
        <taxon>Metazoa</taxon>
        <taxon>Ecdysozoa</taxon>
        <taxon>Nematoda</taxon>
        <taxon>Chromadorea</taxon>
        <taxon>Rhabditida</taxon>
        <taxon>Tylenchina</taxon>
        <taxon>Panagrolaimomorpha</taxon>
        <taxon>Strongyloidoidea</taxon>
        <taxon>Strongyloididae</taxon>
        <taxon>Strongyloides</taxon>
    </lineage>
</organism>
<dbReference type="GO" id="GO:0000166">
    <property type="term" value="F:nucleotide binding"/>
    <property type="evidence" value="ECO:0007669"/>
    <property type="project" value="UniProtKB-KW"/>
</dbReference>
<dbReference type="GO" id="GO:0003723">
    <property type="term" value="F:RNA binding"/>
    <property type="evidence" value="ECO:0007669"/>
    <property type="project" value="UniProtKB-KW"/>
</dbReference>